<dbReference type="EMBL" id="ANMG01000042">
    <property type="protein sequence ID" value="EMD25728.1"/>
    <property type="molecule type" value="Genomic_DNA"/>
</dbReference>
<proteinExistence type="predicted"/>
<keyword evidence="6" id="KW-1185">Reference proteome</keyword>
<feature type="coiled-coil region" evidence="1">
    <location>
        <begin position="7"/>
        <end position="34"/>
    </location>
</feature>
<dbReference type="PATRIC" id="fig|1238180.3.peg.4666"/>
<evidence type="ECO:0000313" key="3">
    <source>
        <dbReference type="EMBL" id="EMD25728.1"/>
    </source>
</evidence>
<dbReference type="RefSeq" id="WP_005160089.1">
    <property type="nucleotide sequence ID" value="NZ_ANMG01000042.1"/>
</dbReference>
<dbReference type="AlphaFoldDB" id="M2PMI2"/>
<sequence length="60" mass="6657">MTMPPEEETAQSEVDRLRAENALLRTEKALLLKAAIGFATDAGAFRRQPRSPSTERRSSP</sequence>
<protein>
    <submittedName>
        <fullName evidence="3">Uncharacterized protein</fullName>
    </submittedName>
</protein>
<feature type="region of interest" description="Disordered" evidence="2">
    <location>
        <begin position="41"/>
        <end position="60"/>
    </location>
</feature>
<dbReference type="OrthoDB" id="3632199at2"/>
<name>M2PMI2_9PSEU</name>
<evidence type="ECO:0000313" key="6">
    <source>
        <dbReference type="Proteomes" id="UP000188551"/>
    </source>
</evidence>
<dbReference type="EMBL" id="MUXN01000024">
    <property type="protein sequence ID" value="OOC02606.1"/>
    <property type="molecule type" value="Genomic_DNA"/>
</dbReference>
<evidence type="ECO:0000313" key="5">
    <source>
        <dbReference type="Proteomes" id="UP000014137"/>
    </source>
</evidence>
<comment type="caution">
    <text evidence="3">The sequence shown here is derived from an EMBL/GenBank/DDBJ whole genome shotgun (WGS) entry which is preliminary data.</text>
</comment>
<evidence type="ECO:0000313" key="4">
    <source>
        <dbReference type="EMBL" id="OOC02606.1"/>
    </source>
</evidence>
<dbReference type="Proteomes" id="UP000014137">
    <property type="component" value="Unassembled WGS sequence"/>
</dbReference>
<accession>M2PMI2</accession>
<keyword evidence="1" id="KW-0175">Coiled coil</keyword>
<reference evidence="3 5" key="1">
    <citation type="submission" date="2012-10" db="EMBL/GenBank/DDBJ databases">
        <title>Genome assembly of Amycolatopsis azurea DSM 43854.</title>
        <authorList>
            <person name="Khatri I."/>
            <person name="Kaur I."/>
            <person name="Subramanian S."/>
            <person name="Mayilraj S."/>
        </authorList>
    </citation>
    <scope>NUCLEOTIDE SEQUENCE [LARGE SCALE GENOMIC DNA]</scope>
    <source>
        <strain evidence="3 5">DSM 43854</strain>
    </source>
</reference>
<reference evidence="4 6" key="2">
    <citation type="submission" date="2017-02" db="EMBL/GenBank/DDBJ databases">
        <title>Amycolatopsis azurea DSM 43854 draft genome.</title>
        <authorList>
            <person name="Mayilraj S."/>
        </authorList>
    </citation>
    <scope>NUCLEOTIDE SEQUENCE [LARGE SCALE GENOMIC DNA]</scope>
    <source>
        <strain evidence="4 6">DSM 43854</strain>
    </source>
</reference>
<evidence type="ECO:0000256" key="2">
    <source>
        <dbReference type="SAM" id="MobiDB-lite"/>
    </source>
</evidence>
<gene>
    <name evidence="4" type="ORF">B0293_31110</name>
    <name evidence="3" type="ORF">C791_4623</name>
</gene>
<organism evidence="3 5">
    <name type="scientific">Amycolatopsis azurea DSM 43854</name>
    <dbReference type="NCBI Taxonomy" id="1238180"/>
    <lineage>
        <taxon>Bacteria</taxon>
        <taxon>Bacillati</taxon>
        <taxon>Actinomycetota</taxon>
        <taxon>Actinomycetes</taxon>
        <taxon>Pseudonocardiales</taxon>
        <taxon>Pseudonocardiaceae</taxon>
        <taxon>Amycolatopsis</taxon>
    </lineage>
</organism>
<dbReference type="Proteomes" id="UP000188551">
    <property type="component" value="Unassembled WGS sequence"/>
</dbReference>
<evidence type="ECO:0000256" key="1">
    <source>
        <dbReference type="SAM" id="Coils"/>
    </source>
</evidence>